<comment type="caution">
    <text evidence="9">The sequence shown here is derived from an EMBL/GenBank/DDBJ whole genome shotgun (WGS) entry which is preliminary data.</text>
</comment>
<evidence type="ECO:0000256" key="4">
    <source>
        <dbReference type="HAMAP-Rule" id="MF_00171"/>
    </source>
</evidence>
<evidence type="ECO:0000313" key="10">
    <source>
        <dbReference type="Proteomes" id="UP000005707"/>
    </source>
</evidence>
<dbReference type="InterPro" id="IPR001406">
    <property type="entry name" value="PsdUridine_synth_TruA"/>
</dbReference>
<sequence length="252" mass="29707">MVKNCMIRRIKCIVEYDGSSFNGYQRQAQTHVRTVQYEIERLFQKLHQKDITIHSSGRTDTGVHALGQVFHFDTDLPIPLERWKDILNRKLPFDIYIRQMEEVSKDFHSRFHAVCKEYHYHISLNEYDPFKARYCNFINQPLDVNKMKHAIQYFIGTHDFTGFSSDQHPLKDKERTIHDAKIVEDNGNVTIIFRGTGFLRYQVRIMVGTLIEIGMNKRDDTTIETIFDTKNRSNAGYTAEPQGLYLMNVEYN</sequence>
<dbReference type="InterPro" id="IPR020097">
    <property type="entry name" value="PsdUridine_synth_TruA_a/b_dom"/>
</dbReference>
<dbReference type="HAMAP" id="MF_00171">
    <property type="entry name" value="TruA"/>
    <property type="match status" value="1"/>
</dbReference>
<dbReference type="Pfam" id="PF01416">
    <property type="entry name" value="PseudoU_synth_1"/>
    <property type="match status" value="2"/>
</dbReference>
<dbReference type="FunFam" id="3.30.70.580:FF:000001">
    <property type="entry name" value="tRNA pseudouridine synthase A"/>
    <property type="match status" value="1"/>
</dbReference>
<feature type="active site" description="Nucleophile" evidence="4 5">
    <location>
        <position position="60"/>
    </location>
</feature>
<comment type="subunit">
    <text evidence="4">Homodimer.</text>
</comment>
<dbReference type="GO" id="GO:0003723">
    <property type="term" value="F:RNA binding"/>
    <property type="evidence" value="ECO:0007669"/>
    <property type="project" value="InterPro"/>
</dbReference>
<dbReference type="AlphaFoldDB" id="U2FHP9"/>
<keyword evidence="2 4" id="KW-0819">tRNA processing</keyword>
<dbReference type="PIRSF" id="PIRSF001430">
    <property type="entry name" value="tRNA_psdUrid_synth"/>
    <property type="match status" value="1"/>
</dbReference>
<dbReference type="EC" id="5.4.99.12" evidence="4"/>
<comment type="caution">
    <text evidence="4">Lacks conserved residue(s) required for the propagation of feature annotation.</text>
</comment>
<dbReference type="PANTHER" id="PTHR11142:SF0">
    <property type="entry name" value="TRNA PSEUDOURIDINE SYNTHASE-LIKE 1"/>
    <property type="match status" value="1"/>
</dbReference>
<dbReference type="Proteomes" id="UP000005707">
    <property type="component" value="Unassembled WGS sequence"/>
</dbReference>
<dbReference type="STRING" id="1033810.HLPCO_001341"/>
<dbReference type="Gene3D" id="3.30.70.660">
    <property type="entry name" value="Pseudouridine synthase I, catalytic domain, C-terminal subdomain"/>
    <property type="match status" value="1"/>
</dbReference>
<keyword evidence="10" id="KW-1185">Reference proteome</keyword>
<dbReference type="CDD" id="cd02570">
    <property type="entry name" value="PseudoU_synth_EcTruA"/>
    <property type="match status" value="1"/>
</dbReference>
<dbReference type="GO" id="GO:0016829">
    <property type="term" value="F:lyase activity"/>
    <property type="evidence" value="ECO:0007669"/>
    <property type="project" value="UniProtKB-KW"/>
</dbReference>
<evidence type="ECO:0000259" key="8">
    <source>
        <dbReference type="Pfam" id="PF01416"/>
    </source>
</evidence>
<dbReference type="SUPFAM" id="SSF55120">
    <property type="entry name" value="Pseudouridine synthase"/>
    <property type="match status" value="1"/>
</dbReference>
<dbReference type="NCBIfam" id="TIGR00071">
    <property type="entry name" value="hisT_truA"/>
    <property type="match status" value="1"/>
</dbReference>
<organism evidence="9 10">
    <name type="scientific">Haloplasma contractile SSD-17B</name>
    <dbReference type="NCBI Taxonomy" id="1033810"/>
    <lineage>
        <taxon>Bacteria</taxon>
        <taxon>Bacillati</taxon>
        <taxon>Mycoplasmatota</taxon>
        <taxon>Mollicutes</taxon>
        <taxon>Haloplasmatales</taxon>
        <taxon>Haloplasmataceae</taxon>
        <taxon>Haloplasma</taxon>
    </lineage>
</organism>
<evidence type="ECO:0000256" key="2">
    <source>
        <dbReference type="ARBA" id="ARBA00022694"/>
    </source>
</evidence>
<dbReference type="InParanoid" id="U2FHP9"/>
<evidence type="ECO:0000256" key="5">
    <source>
        <dbReference type="PIRSR" id="PIRSR001430-1"/>
    </source>
</evidence>
<dbReference type="PANTHER" id="PTHR11142">
    <property type="entry name" value="PSEUDOURIDYLATE SYNTHASE"/>
    <property type="match status" value="1"/>
</dbReference>
<feature type="domain" description="Pseudouridine synthase I TruA alpha/beta" evidence="8">
    <location>
        <begin position="13"/>
        <end position="111"/>
    </location>
</feature>
<evidence type="ECO:0000256" key="6">
    <source>
        <dbReference type="PIRSR" id="PIRSR001430-2"/>
    </source>
</evidence>
<evidence type="ECO:0000313" key="9">
    <source>
        <dbReference type="EMBL" id="ERJ12355.1"/>
    </source>
</evidence>
<dbReference type="eggNOG" id="COG0101">
    <property type="taxonomic scope" value="Bacteria"/>
</dbReference>
<evidence type="ECO:0000256" key="3">
    <source>
        <dbReference type="ARBA" id="ARBA00023235"/>
    </source>
</evidence>
<name>U2FHP9_9MOLU</name>
<evidence type="ECO:0000256" key="7">
    <source>
        <dbReference type="RuleBase" id="RU003792"/>
    </source>
</evidence>
<keyword evidence="3 4" id="KW-0413">Isomerase</keyword>
<comment type="function">
    <text evidence="4">Formation of pseudouridine at positions 38, 39 and 40 in the anticodon stem and loop of transfer RNAs.</text>
</comment>
<comment type="catalytic activity">
    <reaction evidence="4 7">
        <text>uridine(38/39/40) in tRNA = pseudouridine(38/39/40) in tRNA</text>
        <dbReference type="Rhea" id="RHEA:22376"/>
        <dbReference type="Rhea" id="RHEA-COMP:10085"/>
        <dbReference type="Rhea" id="RHEA-COMP:10087"/>
        <dbReference type="ChEBI" id="CHEBI:65314"/>
        <dbReference type="ChEBI" id="CHEBI:65315"/>
        <dbReference type="EC" id="5.4.99.12"/>
    </reaction>
</comment>
<evidence type="ECO:0000256" key="1">
    <source>
        <dbReference type="ARBA" id="ARBA00009375"/>
    </source>
</evidence>
<keyword evidence="9" id="KW-0456">Lyase</keyword>
<dbReference type="Gene3D" id="3.30.70.580">
    <property type="entry name" value="Pseudouridine synthase I, catalytic domain, N-terminal subdomain"/>
    <property type="match status" value="1"/>
</dbReference>
<dbReference type="FunCoup" id="U2FHP9">
    <property type="interactions" value="446"/>
</dbReference>
<dbReference type="GO" id="GO:0160147">
    <property type="term" value="F:tRNA pseudouridine(38-40) synthase activity"/>
    <property type="evidence" value="ECO:0007669"/>
    <property type="project" value="UniProtKB-EC"/>
</dbReference>
<dbReference type="GO" id="GO:0031119">
    <property type="term" value="P:tRNA pseudouridine synthesis"/>
    <property type="evidence" value="ECO:0007669"/>
    <property type="project" value="UniProtKB-UniRule"/>
</dbReference>
<protein>
    <recommendedName>
        <fullName evidence="4">tRNA pseudouridine synthase A</fullName>
        <ecNumber evidence="4">5.4.99.12</ecNumber>
    </recommendedName>
    <alternativeName>
        <fullName evidence="4">tRNA pseudouridine(38-40) synthase</fullName>
    </alternativeName>
    <alternativeName>
        <fullName evidence="4">tRNA pseudouridylate synthase I</fullName>
    </alternativeName>
    <alternativeName>
        <fullName evidence="4">tRNA-uridine isomerase I</fullName>
    </alternativeName>
</protein>
<proteinExistence type="inferred from homology"/>
<feature type="domain" description="Pseudouridine synthase I TruA alpha/beta" evidence="8">
    <location>
        <begin position="150"/>
        <end position="252"/>
    </location>
</feature>
<accession>U2FHP9</accession>
<gene>
    <name evidence="9" type="primary">truA1</name>
    <name evidence="4" type="synonym">truA</name>
    <name evidence="9" type="ORF">HLPCO_001341</name>
</gene>
<dbReference type="EMBL" id="AFNU02000004">
    <property type="protein sequence ID" value="ERJ12355.1"/>
    <property type="molecule type" value="Genomic_DNA"/>
</dbReference>
<reference evidence="9 10" key="1">
    <citation type="journal article" date="2011" name="J. Bacteriol.">
        <title>Genome sequence of Haloplasma contractile, an unusual contractile bacterium from a deep-sea anoxic brine lake.</title>
        <authorList>
            <person name="Antunes A."/>
            <person name="Alam I."/>
            <person name="El Dorry H."/>
            <person name="Siam R."/>
            <person name="Robertson A."/>
            <person name="Bajic V.B."/>
            <person name="Stingl U."/>
        </authorList>
    </citation>
    <scope>NUCLEOTIDE SEQUENCE [LARGE SCALE GENOMIC DNA]</scope>
    <source>
        <strain evidence="9 10">SSD-17B</strain>
    </source>
</reference>
<feature type="binding site" evidence="4 6">
    <location>
        <position position="118"/>
    </location>
    <ligand>
        <name>substrate</name>
    </ligand>
</feature>
<dbReference type="InterPro" id="IPR020094">
    <property type="entry name" value="TruA/RsuA/RluB/E/F_N"/>
</dbReference>
<reference evidence="9 10" key="2">
    <citation type="journal article" date="2013" name="PLoS ONE">
        <title>INDIGO - INtegrated Data Warehouse of MIcrobial GenOmes with Examples from the Red Sea Extremophiles.</title>
        <authorList>
            <person name="Alam I."/>
            <person name="Antunes A."/>
            <person name="Kamau A.A."/>
            <person name="Ba Alawi W."/>
            <person name="Kalkatawi M."/>
            <person name="Stingl U."/>
            <person name="Bajic V.B."/>
        </authorList>
    </citation>
    <scope>NUCLEOTIDE SEQUENCE [LARGE SCALE GENOMIC DNA]</scope>
    <source>
        <strain evidence="9 10">SSD-17B</strain>
    </source>
</reference>
<dbReference type="InterPro" id="IPR020095">
    <property type="entry name" value="PsdUridine_synth_TruA_C"/>
</dbReference>
<dbReference type="InterPro" id="IPR020103">
    <property type="entry name" value="PsdUridine_synth_cat_dom_sf"/>
</dbReference>
<comment type="similarity">
    <text evidence="1 4 7">Belongs to the tRNA pseudouridine synthase TruA family.</text>
</comment>